<dbReference type="AlphaFoldDB" id="A0A0C3C6B0"/>
<name>A0A0C3C6B0_OIDMZ</name>
<dbReference type="Proteomes" id="UP000054321">
    <property type="component" value="Unassembled WGS sequence"/>
</dbReference>
<evidence type="ECO:0000313" key="2">
    <source>
        <dbReference type="EMBL" id="KIM94428.1"/>
    </source>
</evidence>
<feature type="region of interest" description="Disordered" evidence="1">
    <location>
        <begin position="1"/>
        <end position="60"/>
    </location>
</feature>
<dbReference type="HOGENOM" id="CLU_070098_0_0_1"/>
<dbReference type="OrthoDB" id="252020at2759"/>
<dbReference type="Pfam" id="PF15496">
    <property type="entry name" value="DUF4646"/>
    <property type="match status" value="1"/>
</dbReference>
<evidence type="ECO:0000313" key="3">
    <source>
        <dbReference type="Proteomes" id="UP000054321"/>
    </source>
</evidence>
<gene>
    <name evidence="2" type="ORF">OIDMADRAFT_149469</name>
</gene>
<feature type="compositionally biased region" description="Polar residues" evidence="1">
    <location>
        <begin position="26"/>
        <end position="35"/>
    </location>
</feature>
<protein>
    <submittedName>
        <fullName evidence="2">Uncharacterized protein</fullName>
    </submittedName>
</protein>
<proteinExistence type="predicted"/>
<organism evidence="2 3">
    <name type="scientific">Oidiodendron maius (strain Zn)</name>
    <dbReference type="NCBI Taxonomy" id="913774"/>
    <lineage>
        <taxon>Eukaryota</taxon>
        <taxon>Fungi</taxon>
        <taxon>Dikarya</taxon>
        <taxon>Ascomycota</taxon>
        <taxon>Pezizomycotina</taxon>
        <taxon>Leotiomycetes</taxon>
        <taxon>Leotiomycetes incertae sedis</taxon>
        <taxon>Myxotrichaceae</taxon>
        <taxon>Oidiodendron</taxon>
    </lineage>
</organism>
<reference evidence="3" key="2">
    <citation type="submission" date="2015-01" db="EMBL/GenBank/DDBJ databases">
        <title>Evolutionary Origins and Diversification of the Mycorrhizal Mutualists.</title>
        <authorList>
            <consortium name="DOE Joint Genome Institute"/>
            <consortium name="Mycorrhizal Genomics Consortium"/>
            <person name="Kohler A."/>
            <person name="Kuo A."/>
            <person name="Nagy L.G."/>
            <person name="Floudas D."/>
            <person name="Copeland A."/>
            <person name="Barry K.W."/>
            <person name="Cichocki N."/>
            <person name="Veneault-Fourrey C."/>
            <person name="LaButti K."/>
            <person name="Lindquist E.A."/>
            <person name="Lipzen A."/>
            <person name="Lundell T."/>
            <person name="Morin E."/>
            <person name="Murat C."/>
            <person name="Riley R."/>
            <person name="Ohm R."/>
            <person name="Sun H."/>
            <person name="Tunlid A."/>
            <person name="Henrissat B."/>
            <person name="Grigoriev I.V."/>
            <person name="Hibbett D.S."/>
            <person name="Martin F."/>
        </authorList>
    </citation>
    <scope>NUCLEOTIDE SEQUENCE [LARGE SCALE GENOMIC DNA]</scope>
    <source>
        <strain evidence="3">Zn</strain>
    </source>
</reference>
<keyword evidence="3" id="KW-1185">Reference proteome</keyword>
<sequence>MGVASEADSVPSPVSPDDYMNRYPLSPSQIEATTRSEPDQIPLHSSGHDLQPPHEDPEPVTSLVLNYQTTQNVRTDLTRSSWSRFTIPTRNKALSSGFPFHPRLYDLKITHDQWNLFSSDIVDAGKLSATEDYLAWTTGITTGTLSSPFLLIFSPWVGYLSGRAVHRKTIQKTVKKKLQHEGDLRFILRQWNEETFMPRGFQAWLELPLDPGELHKEYHLDETFEHKGHKYQKKAAKKAAKRFRILIIPNEDAIAQSNSSIPRSATPVVVEAATGREAQELHDIPSEPPAYE</sequence>
<dbReference type="EMBL" id="KN832890">
    <property type="protein sequence ID" value="KIM94428.1"/>
    <property type="molecule type" value="Genomic_DNA"/>
</dbReference>
<dbReference type="InterPro" id="IPR028018">
    <property type="entry name" value="DUF4646"/>
</dbReference>
<evidence type="ECO:0000256" key="1">
    <source>
        <dbReference type="SAM" id="MobiDB-lite"/>
    </source>
</evidence>
<reference evidence="2 3" key="1">
    <citation type="submission" date="2014-04" db="EMBL/GenBank/DDBJ databases">
        <authorList>
            <consortium name="DOE Joint Genome Institute"/>
            <person name="Kuo A."/>
            <person name="Martino E."/>
            <person name="Perotto S."/>
            <person name="Kohler A."/>
            <person name="Nagy L.G."/>
            <person name="Floudas D."/>
            <person name="Copeland A."/>
            <person name="Barry K.W."/>
            <person name="Cichocki N."/>
            <person name="Veneault-Fourrey C."/>
            <person name="LaButti K."/>
            <person name="Lindquist E.A."/>
            <person name="Lipzen A."/>
            <person name="Lundell T."/>
            <person name="Morin E."/>
            <person name="Murat C."/>
            <person name="Sun H."/>
            <person name="Tunlid A."/>
            <person name="Henrissat B."/>
            <person name="Grigoriev I.V."/>
            <person name="Hibbett D.S."/>
            <person name="Martin F."/>
            <person name="Nordberg H.P."/>
            <person name="Cantor M.N."/>
            <person name="Hua S.X."/>
        </authorList>
    </citation>
    <scope>NUCLEOTIDE SEQUENCE [LARGE SCALE GENOMIC DNA]</scope>
    <source>
        <strain evidence="2 3">Zn</strain>
    </source>
</reference>
<dbReference type="InParanoid" id="A0A0C3C6B0"/>
<accession>A0A0C3C6B0</accession>